<evidence type="ECO:0000256" key="1">
    <source>
        <dbReference type="SAM" id="Coils"/>
    </source>
</evidence>
<accession>A0A238X8I5</accession>
<dbReference type="Proteomes" id="UP000198384">
    <property type="component" value="Unassembled WGS sequence"/>
</dbReference>
<dbReference type="Pfam" id="PF02620">
    <property type="entry name" value="YceD"/>
    <property type="match status" value="1"/>
</dbReference>
<evidence type="ECO:0000313" key="2">
    <source>
        <dbReference type="EMBL" id="SNR55257.1"/>
    </source>
</evidence>
<proteinExistence type="predicted"/>
<sequence>MKDLKEFDISFMGLKDGMHQFEYEIDSEFFDFFDYEEFNNSNVKVVLSFLKKPTMFELNFKCNGWVEVHCDVTGELFHQPIDANLDLIVKFGNEYNDDNEELLIIPHSEFKINVAQYIYEEIVLAVPIKRIHPGVADGSLKSEVLDKLKEFEIKVEEQQEEEQSTDKEVDPRWNKLKNILIEKNKSNGTS</sequence>
<feature type="coiled-coil region" evidence="1">
    <location>
        <begin position="141"/>
        <end position="168"/>
    </location>
</feature>
<keyword evidence="3" id="KW-1185">Reference proteome</keyword>
<dbReference type="RefSeq" id="WP_089381595.1">
    <property type="nucleotide sequence ID" value="NZ_FZNT01000005.1"/>
</dbReference>
<dbReference type="OrthoDB" id="1524821at2"/>
<dbReference type="AlphaFoldDB" id="A0A238X8I5"/>
<name>A0A238X8I5_9FLAO</name>
<evidence type="ECO:0000313" key="3">
    <source>
        <dbReference type="Proteomes" id="UP000198384"/>
    </source>
</evidence>
<dbReference type="EMBL" id="FZNT01000005">
    <property type="protein sequence ID" value="SNR55257.1"/>
    <property type="molecule type" value="Genomic_DNA"/>
</dbReference>
<reference evidence="2 3" key="1">
    <citation type="submission" date="2017-06" db="EMBL/GenBank/DDBJ databases">
        <authorList>
            <person name="Kim H.J."/>
            <person name="Triplett B.A."/>
        </authorList>
    </citation>
    <scope>NUCLEOTIDE SEQUENCE [LARGE SCALE GENOMIC DNA]</scope>
    <source>
        <strain evidence="2 3">DSM 29150</strain>
    </source>
</reference>
<dbReference type="InterPro" id="IPR003772">
    <property type="entry name" value="YceD"/>
</dbReference>
<protein>
    <submittedName>
        <fullName evidence="2">Uncharacterized metal-binding protein YceD, DUF177 family</fullName>
    </submittedName>
</protein>
<gene>
    <name evidence="2" type="ORF">SAMN06265371_10589</name>
</gene>
<keyword evidence="1" id="KW-0175">Coiled coil</keyword>
<organism evidence="2 3">
    <name type="scientific">Lutibacter agarilyticus</name>
    <dbReference type="NCBI Taxonomy" id="1109740"/>
    <lineage>
        <taxon>Bacteria</taxon>
        <taxon>Pseudomonadati</taxon>
        <taxon>Bacteroidota</taxon>
        <taxon>Flavobacteriia</taxon>
        <taxon>Flavobacteriales</taxon>
        <taxon>Flavobacteriaceae</taxon>
        <taxon>Lutibacter</taxon>
    </lineage>
</organism>